<gene>
    <name evidence="1" type="ORF">H0235_014245</name>
</gene>
<organism evidence="1 2">
    <name type="scientific">Vespula pensylvanica</name>
    <name type="common">Western yellow jacket</name>
    <name type="synonym">Wasp</name>
    <dbReference type="NCBI Taxonomy" id="30213"/>
    <lineage>
        <taxon>Eukaryota</taxon>
        <taxon>Metazoa</taxon>
        <taxon>Ecdysozoa</taxon>
        <taxon>Arthropoda</taxon>
        <taxon>Hexapoda</taxon>
        <taxon>Insecta</taxon>
        <taxon>Pterygota</taxon>
        <taxon>Neoptera</taxon>
        <taxon>Endopterygota</taxon>
        <taxon>Hymenoptera</taxon>
        <taxon>Apocrita</taxon>
        <taxon>Aculeata</taxon>
        <taxon>Vespoidea</taxon>
        <taxon>Vespidae</taxon>
        <taxon>Vespinae</taxon>
        <taxon>Vespula</taxon>
    </lineage>
</organism>
<protein>
    <submittedName>
        <fullName evidence="1">Uncharacterized protein</fullName>
    </submittedName>
</protein>
<accession>A0A834KME5</accession>
<comment type="caution">
    <text evidence="1">The sequence shown here is derived from an EMBL/GenBank/DDBJ whole genome shotgun (WGS) entry which is preliminary data.</text>
</comment>
<dbReference type="AlphaFoldDB" id="A0A834KME5"/>
<keyword evidence="2" id="KW-1185">Reference proteome</keyword>
<name>A0A834KME5_VESPE</name>
<reference evidence="1" key="1">
    <citation type="journal article" date="2020" name="G3 (Bethesda)">
        <title>High-Quality Assemblies for Three Invasive Social Wasps from the &lt;i&gt;Vespula&lt;/i&gt; Genus.</title>
        <authorList>
            <person name="Harrop T.W.R."/>
            <person name="Guhlin J."/>
            <person name="McLaughlin G.M."/>
            <person name="Permina E."/>
            <person name="Stockwell P."/>
            <person name="Gilligan J."/>
            <person name="Le Lec M.F."/>
            <person name="Gruber M.A.M."/>
            <person name="Quinn O."/>
            <person name="Lovegrove M."/>
            <person name="Duncan E.J."/>
            <person name="Remnant E.J."/>
            <person name="Van Eeckhoven J."/>
            <person name="Graham B."/>
            <person name="Knapp R.A."/>
            <person name="Langford K.W."/>
            <person name="Kronenberg Z."/>
            <person name="Press M.O."/>
            <person name="Eacker S.M."/>
            <person name="Wilson-Rankin E.E."/>
            <person name="Purcell J."/>
            <person name="Lester P.J."/>
            <person name="Dearden P.K."/>
        </authorList>
    </citation>
    <scope>NUCLEOTIDE SEQUENCE</scope>
    <source>
        <strain evidence="1">Volc-1</strain>
    </source>
</reference>
<evidence type="ECO:0000313" key="1">
    <source>
        <dbReference type="EMBL" id="KAF7409393.1"/>
    </source>
</evidence>
<sequence>MTTTDFKCNYCESVYAVYFCKDFAKLSPNNVLELANYIAQTLLQVFGRFEGIVMRDLLLYNRIAYEFVGESNNNFSNVFEKIGRRLIGWCDDISYGGFPFLFITIICEVFQD</sequence>
<dbReference type="EMBL" id="JACSDY010000014">
    <property type="protein sequence ID" value="KAF7409393.1"/>
    <property type="molecule type" value="Genomic_DNA"/>
</dbReference>
<proteinExistence type="predicted"/>
<evidence type="ECO:0000313" key="2">
    <source>
        <dbReference type="Proteomes" id="UP000600918"/>
    </source>
</evidence>
<dbReference type="Proteomes" id="UP000600918">
    <property type="component" value="Unassembled WGS sequence"/>
</dbReference>